<dbReference type="Proteomes" id="UP000238274">
    <property type="component" value="Unassembled WGS sequence"/>
</dbReference>
<protein>
    <submittedName>
        <fullName evidence="2">Uncharacterized protein</fullName>
    </submittedName>
</protein>
<organism evidence="2 3">
    <name type="scientific">Puccinia striiformis</name>
    <dbReference type="NCBI Taxonomy" id="27350"/>
    <lineage>
        <taxon>Eukaryota</taxon>
        <taxon>Fungi</taxon>
        <taxon>Dikarya</taxon>
        <taxon>Basidiomycota</taxon>
        <taxon>Pucciniomycotina</taxon>
        <taxon>Pucciniomycetes</taxon>
        <taxon>Pucciniales</taxon>
        <taxon>Pucciniaceae</taxon>
        <taxon>Puccinia</taxon>
    </lineage>
</organism>
<proteinExistence type="predicted"/>
<feature type="region of interest" description="Disordered" evidence="1">
    <location>
        <begin position="16"/>
        <end position="88"/>
    </location>
</feature>
<reference evidence="3" key="3">
    <citation type="journal article" date="2018" name="Mol. Plant Microbe Interact.">
        <title>Genome sequence resources for the wheat stripe rust pathogen (Puccinia striiformis f. sp. tritici) and the barley stripe rust pathogen (Puccinia striiformis f. sp. hordei).</title>
        <authorList>
            <person name="Xia C."/>
            <person name="Wang M."/>
            <person name="Yin C."/>
            <person name="Cornejo O.E."/>
            <person name="Hulbert S.H."/>
            <person name="Chen X."/>
        </authorList>
    </citation>
    <scope>NUCLEOTIDE SEQUENCE [LARGE SCALE GENOMIC DNA]</scope>
    <source>
        <strain evidence="3">93TX-2</strain>
    </source>
</reference>
<dbReference type="EMBL" id="PKSM01000226">
    <property type="protein sequence ID" value="POW01753.1"/>
    <property type="molecule type" value="Genomic_DNA"/>
</dbReference>
<reference evidence="2 3" key="1">
    <citation type="submission" date="2017-12" db="EMBL/GenBank/DDBJ databases">
        <title>Gene loss provides genomic basis for host adaptation in cereal stripe rust fungi.</title>
        <authorList>
            <person name="Xia C."/>
        </authorList>
    </citation>
    <scope>NUCLEOTIDE SEQUENCE [LARGE SCALE GENOMIC DNA]</scope>
    <source>
        <strain evidence="2 3">93TX-2</strain>
    </source>
</reference>
<feature type="region of interest" description="Disordered" evidence="1">
    <location>
        <begin position="105"/>
        <end position="233"/>
    </location>
</feature>
<evidence type="ECO:0000256" key="1">
    <source>
        <dbReference type="SAM" id="MobiDB-lite"/>
    </source>
</evidence>
<accession>A0A2S4UWT5</accession>
<feature type="compositionally biased region" description="Polar residues" evidence="1">
    <location>
        <begin position="165"/>
        <end position="180"/>
    </location>
</feature>
<keyword evidence="3" id="KW-1185">Reference proteome</keyword>
<comment type="caution">
    <text evidence="2">The sequence shown here is derived from an EMBL/GenBank/DDBJ whole genome shotgun (WGS) entry which is preliminary data.</text>
</comment>
<dbReference type="VEuPathDB" id="FungiDB:PSTT_12190"/>
<feature type="compositionally biased region" description="Low complexity" evidence="1">
    <location>
        <begin position="131"/>
        <end position="164"/>
    </location>
</feature>
<evidence type="ECO:0000313" key="3">
    <source>
        <dbReference type="Proteomes" id="UP000238274"/>
    </source>
</evidence>
<dbReference type="AlphaFoldDB" id="A0A2S4UWT5"/>
<name>A0A2S4UWT5_9BASI</name>
<feature type="compositionally biased region" description="Polar residues" evidence="1">
    <location>
        <begin position="74"/>
        <end position="88"/>
    </location>
</feature>
<reference evidence="3" key="2">
    <citation type="journal article" date="2018" name="BMC Genomics">
        <title>Genomic insights into host adaptation between the wheat stripe rust pathogen (Puccinia striiformis f. sp. tritici) and the barley stripe rust pathogen (Puccinia striiformis f. sp. hordei).</title>
        <authorList>
            <person name="Xia C."/>
            <person name="Wang M."/>
            <person name="Yin C."/>
            <person name="Cornejo O.E."/>
            <person name="Hulbert S.H."/>
            <person name="Chen X."/>
        </authorList>
    </citation>
    <scope>NUCLEOTIDE SEQUENCE [LARGE SCALE GENOMIC DNA]</scope>
    <source>
        <strain evidence="3">93TX-2</strain>
    </source>
</reference>
<dbReference type="VEuPathDB" id="FungiDB:PSHT_12382"/>
<sequence>MSSELSHWSTITNEFEPAIDPGLDTAHLDYDTVPTPAPSKQKRRRVSTSKKSNGSKRVIQPGTTGETGQPDAIHQTTQDSQSGLSSEIPNPRALLTFHRPNQAVGGTLASSRATSEAPFSIRTTSGTPAFSRTTTDTLASSRTTTETRALGRTTTRTLASSRTTADNLASSRTNTSSVADSRSILRRPLTGTPEPLELSHNVQSRIRSAGSPDSNDEGRSAEMSTETANAAHQRLQDQLLVSTRSNTLDFDGLQKALQGFQPTFQLSNKLLERAQQLMKLPEEARLLAILLLIVNMAPSPLLVQHSSAGVHVSTTESWEFSKSFNTTIRTYIRSILVRDDIEAYGRKAARKYHLSKSPFGMVKDWIKNEPAAFQAKHLPPNYQGNQKFLSRLDKFIGDLVKSEKNSFGALLKVPNSPKCVPKLWSIIADVFAVIDDGHKYASAADINKDRRITPYVKARIAYLRCMINANRISHLQNPNAKHPTFWDEIDADLHRRRSLPPVYHAALCQLLLDNERAIWTGKKTINEVLFSDQCLPSDEAIEAQVQKMTHSNSDLSKIANPPIATSGLTKTRKNLEAVRARVNPMIRSLTSKVDAAWKYHSIISFLFL</sequence>
<feature type="compositionally biased region" description="Polar residues" evidence="1">
    <location>
        <begin position="121"/>
        <end position="130"/>
    </location>
</feature>
<gene>
    <name evidence="2" type="ORF">PSHT_12382</name>
</gene>
<evidence type="ECO:0000313" key="2">
    <source>
        <dbReference type="EMBL" id="POW01753.1"/>
    </source>
</evidence>